<evidence type="ECO:0000256" key="1">
    <source>
        <dbReference type="SAM" id="MobiDB-lite"/>
    </source>
</evidence>
<dbReference type="Pfam" id="PF18731">
    <property type="entry name" value="HEPN_Swt1"/>
    <property type="match status" value="1"/>
</dbReference>
<name>A0ABT5AQ32_9CYAN</name>
<reference evidence="3 4" key="1">
    <citation type="submission" date="2023-01" db="EMBL/GenBank/DDBJ databases">
        <title>Genomes from the Australian National Cyanobacteria Reference Collection.</title>
        <authorList>
            <person name="Willis A."/>
            <person name="Lee E.M.F."/>
        </authorList>
    </citation>
    <scope>NUCLEOTIDE SEQUENCE [LARGE SCALE GENOMIC DNA]</scope>
    <source>
        <strain evidence="3 4">CS-1033</strain>
    </source>
</reference>
<gene>
    <name evidence="3" type="ORF">PN457_02070</name>
</gene>
<dbReference type="InterPro" id="IPR007555">
    <property type="entry name" value="DUF499"/>
</dbReference>
<accession>A0ABT5AQ32</accession>
<dbReference type="InterPro" id="IPR041650">
    <property type="entry name" value="HEPN_Swt1"/>
</dbReference>
<organism evidence="3 4">
    <name type="scientific">Anabaenopsis arnoldii</name>
    <dbReference type="NCBI Taxonomy" id="2152938"/>
    <lineage>
        <taxon>Bacteria</taxon>
        <taxon>Bacillati</taxon>
        <taxon>Cyanobacteriota</taxon>
        <taxon>Cyanophyceae</taxon>
        <taxon>Nostocales</taxon>
        <taxon>Nodulariaceae</taxon>
        <taxon>Anabaenopsis</taxon>
    </lineage>
</organism>
<sequence length="1108" mass="126106">MTINNRERIGRALDLLQKGLYPFLEREMGAKYGDKWVVAATPFVSEDRTLRRPVAQMLKQDVAEVLKVMWNQWNEVFNQTLGKAERSLVSELMLTRNAWAHNQPFSTDDTYRALDSINRLLTAICASEADDVEKQKQELLRIRFEEQARRETRKAAATSVETHPVSGFKPWREVVTPHPDVASGRYQQAEFAADLWQVYLDEGSDEYRLPTEFFRRTYLTEGLKQLLLNALQRFSGQGGDPVIELQTNFGGGKTHALLALYHLCFGVPLKDLPELEPVLTTAGMSELPENVKTAVIVGNKIRPGKPDTKTDGTVVRTLWGEIAWQLGGKEGYEMLRETDETATNPGDILKDLFNRYAPCLILIDEWVAYGRQLHDDNILPGGSFDTHFTFAQTLSESAKNADRTLLVVSIPSSDIEVGGEKGREALNRLKNAIGRVESPWRPASAEESFEIVRRRLFQNLTDPNLFVARDAVVRAFSEMYRNQPQEFPLECREADYERRLKQAYPIHPELFDRLYNDWSSLDKFQRTRGVLRLMAKVITVLWEQGDRSLMILPANIPMGESQIQSELTRYLEDSWVPVIEKDVDGTNSLPMLLEAQNTNLGKYSACRRVTRTIYLGSAPTLQAANRGLEDRRIKLGCVHPGESVAIFGDALRRLSDQATYIYVSDGNRYWISTQPNVTRTAQDRAQQISEDIHRVWEEIISRLRTDKERGEFAGVHIAPNSSADVPDEENMGVRLVVLAPQYSHSSKAKDSPALEKVTEILSYKGASPRYCKNLLLFLVVDKTKLDNLVQHVCQFLAWDSIVKEKDSLNLDVSQTNQAQQKQEETNKNVNLLLQDTYQWLLIPHQPDAHKPITWEEIRIPGQDSFIIRASRRFLHEEQLILKYSPSRLRLEILDSYIWSNADHVDLKTLWKYFTQYLYLPRIKDEQVLLNAVQEGVAALLWKEYFAYASGYDQAKGRYLGLKACEGITATLSSQSWLVKAEVAEQQLQQDTAVLQPPTPPTPNPTNINPSNSTKSVKEPVTEYTPSPPPPKLRRFYGSVNLDPQRVIRDAEQVTSEIVQHLGGLVGADIQVTLDIQVQLPDGIPENVIRTVTENCRSLKFKTYNFEEE</sequence>
<feature type="domain" description="Swt1-like HEPN" evidence="2">
    <location>
        <begin position="11"/>
        <end position="124"/>
    </location>
</feature>
<comment type="caution">
    <text evidence="3">The sequence shown here is derived from an EMBL/GenBank/DDBJ whole genome shotgun (WGS) entry which is preliminary data.</text>
</comment>
<dbReference type="EMBL" id="JAQMUH010000028">
    <property type="protein sequence ID" value="MDB9538460.1"/>
    <property type="molecule type" value="Genomic_DNA"/>
</dbReference>
<feature type="compositionally biased region" description="Low complexity" evidence="1">
    <location>
        <begin position="1004"/>
        <end position="1013"/>
    </location>
</feature>
<protein>
    <submittedName>
        <fullName evidence="3">Swt1 family HEPN domain-containing protein</fullName>
    </submittedName>
</protein>
<evidence type="ECO:0000259" key="2">
    <source>
        <dbReference type="Pfam" id="PF18731"/>
    </source>
</evidence>
<evidence type="ECO:0000313" key="3">
    <source>
        <dbReference type="EMBL" id="MDB9538460.1"/>
    </source>
</evidence>
<feature type="region of interest" description="Disordered" evidence="1">
    <location>
        <begin position="993"/>
        <end position="1029"/>
    </location>
</feature>
<dbReference type="Pfam" id="PF04465">
    <property type="entry name" value="DUF499"/>
    <property type="match status" value="1"/>
</dbReference>
<dbReference type="RefSeq" id="WP_271730995.1">
    <property type="nucleotide sequence ID" value="NZ_JANQDP010000027.1"/>
</dbReference>
<dbReference type="Proteomes" id="UP001212499">
    <property type="component" value="Unassembled WGS sequence"/>
</dbReference>
<evidence type="ECO:0000313" key="4">
    <source>
        <dbReference type="Proteomes" id="UP001212499"/>
    </source>
</evidence>
<proteinExistence type="predicted"/>
<keyword evidence="4" id="KW-1185">Reference proteome</keyword>